<accession>A0A9D3Z109</accession>
<dbReference type="Proteomes" id="UP000828390">
    <property type="component" value="Unassembled WGS sequence"/>
</dbReference>
<dbReference type="InterPro" id="IPR027417">
    <property type="entry name" value="P-loop_NTPase"/>
</dbReference>
<dbReference type="AlphaFoldDB" id="A0A9D3Z109"/>
<organism evidence="4 5">
    <name type="scientific">Dreissena polymorpha</name>
    <name type="common">Zebra mussel</name>
    <name type="synonym">Mytilus polymorpha</name>
    <dbReference type="NCBI Taxonomy" id="45954"/>
    <lineage>
        <taxon>Eukaryota</taxon>
        <taxon>Metazoa</taxon>
        <taxon>Spiralia</taxon>
        <taxon>Lophotrochozoa</taxon>
        <taxon>Mollusca</taxon>
        <taxon>Bivalvia</taxon>
        <taxon>Autobranchia</taxon>
        <taxon>Heteroconchia</taxon>
        <taxon>Euheterodonta</taxon>
        <taxon>Imparidentia</taxon>
        <taxon>Neoheterodontei</taxon>
        <taxon>Myida</taxon>
        <taxon>Dreissenoidea</taxon>
        <taxon>Dreissenidae</taxon>
        <taxon>Dreissena</taxon>
    </lineage>
</organism>
<comment type="caution">
    <text evidence="4">The sequence shown here is derived from an EMBL/GenBank/DDBJ whole genome shotgun (WGS) entry which is preliminary data.</text>
</comment>
<keyword evidence="5" id="KW-1185">Reference proteome</keyword>
<dbReference type="InterPro" id="IPR006703">
    <property type="entry name" value="G_AIG1"/>
</dbReference>
<dbReference type="Pfam" id="PF04548">
    <property type="entry name" value="AIG1"/>
    <property type="match status" value="1"/>
</dbReference>
<proteinExistence type="inferred from homology"/>
<dbReference type="SUPFAM" id="SSF52540">
    <property type="entry name" value="P-loop containing nucleoside triphosphate hydrolases"/>
    <property type="match status" value="1"/>
</dbReference>
<evidence type="ECO:0000313" key="5">
    <source>
        <dbReference type="Proteomes" id="UP000828390"/>
    </source>
</evidence>
<evidence type="ECO:0000259" key="3">
    <source>
        <dbReference type="Pfam" id="PF04548"/>
    </source>
</evidence>
<dbReference type="Gene3D" id="3.40.50.300">
    <property type="entry name" value="P-loop containing nucleotide triphosphate hydrolases"/>
    <property type="match status" value="1"/>
</dbReference>
<evidence type="ECO:0000256" key="2">
    <source>
        <dbReference type="ARBA" id="ARBA00022741"/>
    </source>
</evidence>
<evidence type="ECO:0000256" key="1">
    <source>
        <dbReference type="ARBA" id="ARBA00008535"/>
    </source>
</evidence>
<dbReference type="GO" id="GO:0005525">
    <property type="term" value="F:GTP binding"/>
    <property type="evidence" value="ECO:0007669"/>
    <property type="project" value="InterPro"/>
</dbReference>
<name>A0A9D3Z109_DREPO</name>
<reference evidence="4" key="2">
    <citation type="submission" date="2020-11" db="EMBL/GenBank/DDBJ databases">
        <authorList>
            <person name="McCartney M.A."/>
            <person name="Auch B."/>
            <person name="Kono T."/>
            <person name="Mallez S."/>
            <person name="Becker A."/>
            <person name="Gohl D.M."/>
            <person name="Silverstein K.A.T."/>
            <person name="Koren S."/>
            <person name="Bechman K.B."/>
            <person name="Herman A."/>
            <person name="Abrahante J.E."/>
            <person name="Garbe J."/>
        </authorList>
    </citation>
    <scope>NUCLEOTIDE SEQUENCE</scope>
    <source>
        <strain evidence="4">Duluth1</strain>
        <tissue evidence="4">Whole animal</tissue>
    </source>
</reference>
<feature type="domain" description="AIG1-type G" evidence="3">
    <location>
        <begin position="10"/>
        <end position="84"/>
    </location>
</feature>
<dbReference type="EMBL" id="JAIWYP010000014">
    <property type="protein sequence ID" value="KAH3708655.1"/>
    <property type="molecule type" value="Genomic_DNA"/>
</dbReference>
<comment type="similarity">
    <text evidence="1">Belongs to the TRAFAC class TrmE-Era-EngA-EngB-Septin-like GTPase superfamily. AIG1/Toc34/Toc159-like paraseptin GTPase family. IAN subfamily.</text>
</comment>
<evidence type="ECO:0000313" key="4">
    <source>
        <dbReference type="EMBL" id="KAH3708655.1"/>
    </source>
</evidence>
<gene>
    <name evidence="4" type="ORF">DPMN_068112</name>
</gene>
<reference evidence="4" key="1">
    <citation type="journal article" date="2019" name="bioRxiv">
        <title>The Genome of the Zebra Mussel, Dreissena polymorpha: A Resource for Invasive Species Research.</title>
        <authorList>
            <person name="McCartney M.A."/>
            <person name="Auch B."/>
            <person name="Kono T."/>
            <person name="Mallez S."/>
            <person name="Zhang Y."/>
            <person name="Obille A."/>
            <person name="Becker A."/>
            <person name="Abrahante J.E."/>
            <person name="Garbe J."/>
            <person name="Badalamenti J.P."/>
            <person name="Herman A."/>
            <person name="Mangelson H."/>
            <person name="Liachko I."/>
            <person name="Sullivan S."/>
            <person name="Sone E.D."/>
            <person name="Koren S."/>
            <person name="Silverstein K.A.T."/>
            <person name="Beckman K.B."/>
            <person name="Gohl D.M."/>
        </authorList>
    </citation>
    <scope>NUCLEOTIDE SEQUENCE</scope>
    <source>
        <strain evidence="4">Duluth1</strain>
        <tissue evidence="4">Whole animal</tissue>
    </source>
</reference>
<keyword evidence="2" id="KW-0547">Nucleotide-binding</keyword>
<protein>
    <recommendedName>
        <fullName evidence="3">AIG1-type G domain-containing protein</fullName>
    </recommendedName>
</protein>
<sequence length="91" mass="10127">MLDVVNQRVIVLLGLEGKGKSATGNTLRGCEVYELKKAMIKTSSKSDIVHASCSRKNSNHEYELEIIDYPGLFQSRNVAEIALKLIQVTDF</sequence>